<dbReference type="Proteomes" id="UP000639396">
    <property type="component" value="Unassembled WGS sequence"/>
</dbReference>
<dbReference type="InterPro" id="IPR036388">
    <property type="entry name" value="WH-like_DNA-bd_sf"/>
</dbReference>
<dbReference type="SUPFAM" id="SSF158499">
    <property type="entry name" value="DnaD domain-like"/>
    <property type="match status" value="1"/>
</dbReference>
<dbReference type="InterPro" id="IPR053162">
    <property type="entry name" value="DnaD"/>
</dbReference>
<dbReference type="AlphaFoldDB" id="A0A927C732"/>
<dbReference type="PANTHER" id="PTHR37293:SF6">
    <property type="entry name" value="DNA REPLICATION PROTEIN DNAD"/>
    <property type="match status" value="1"/>
</dbReference>
<dbReference type="Pfam" id="PF21984">
    <property type="entry name" value="DnaD_N"/>
    <property type="match status" value="1"/>
</dbReference>
<dbReference type="EMBL" id="JACXJA010000005">
    <property type="protein sequence ID" value="MBD2861232.1"/>
    <property type="molecule type" value="Genomic_DNA"/>
</dbReference>
<feature type="domain" description="DnaB/C C-terminal" evidence="2">
    <location>
        <begin position="148"/>
        <end position="220"/>
    </location>
</feature>
<dbReference type="Gene3D" id="1.10.10.10">
    <property type="entry name" value="Winged helix-like DNA-binding domain superfamily/Winged helix DNA-binding domain"/>
    <property type="match status" value="1"/>
</dbReference>
<protein>
    <submittedName>
        <fullName evidence="4">DnaD domain protein</fullName>
    </submittedName>
</protein>
<evidence type="ECO:0000259" key="2">
    <source>
        <dbReference type="Pfam" id="PF07261"/>
    </source>
</evidence>
<organism evidence="4 5">
    <name type="scientific">Paenibacillus oceani</name>
    <dbReference type="NCBI Taxonomy" id="2772510"/>
    <lineage>
        <taxon>Bacteria</taxon>
        <taxon>Bacillati</taxon>
        <taxon>Bacillota</taxon>
        <taxon>Bacilli</taxon>
        <taxon>Bacillales</taxon>
        <taxon>Paenibacillaceae</taxon>
        <taxon>Paenibacillus</taxon>
    </lineage>
</organism>
<evidence type="ECO:0000313" key="5">
    <source>
        <dbReference type="Proteomes" id="UP000639396"/>
    </source>
</evidence>
<comment type="caution">
    <text evidence="4">The sequence shown here is derived from an EMBL/GenBank/DDBJ whole genome shotgun (WGS) entry which is preliminary data.</text>
</comment>
<accession>A0A927C732</accession>
<feature type="domain" description="DnaD N-terminal" evidence="3">
    <location>
        <begin position="25"/>
        <end position="122"/>
    </location>
</feature>
<name>A0A927C732_9BACL</name>
<dbReference type="InterPro" id="IPR034829">
    <property type="entry name" value="DnaD-like_sf"/>
</dbReference>
<evidence type="ECO:0000313" key="4">
    <source>
        <dbReference type="EMBL" id="MBD2861232.1"/>
    </source>
</evidence>
<dbReference type="InterPro" id="IPR053843">
    <property type="entry name" value="DnaD_N"/>
</dbReference>
<comment type="similarity">
    <text evidence="1">Belongs to the DnaB/DnaD family.</text>
</comment>
<dbReference type="Gene3D" id="1.10.10.630">
    <property type="entry name" value="DnaD domain-like"/>
    <property type="match status" value="1"/>
</dbReference>
<evidence type="ECO:0000259" key="3">
    <source>
        <dbReference type="Pfam" id="PF21984"/>
    </source>
</evidence>
<dbReference type="InterPro" id="IPR006343">
    <property type="entry name" value="DnaB/C_C"/>
</dbReference>
<reference evidence="4" key="1">
    <citation type="submission" date="2020-09" db="EMBL/GenBank/DDBJ databases">
        <title>A novel bacterium of genus Paenibacillus, isolated from South China Sea.</title>
        <authorList>
            <person name="Huang H."/>
            <person name="Mo K."/>
            <person name="Hu Y."/>
        </authorList>
    </citation>
    <scope>NUCLEOTIDE SEQUENCE</scope>
    <source>
        <strain evidence="4">IB182363</strain>
    </source>
</reference>
<sequence length="228" mass="26115">MAKGVDWKQIERGMAAAMREGSVSVPSLLLKLYKAMKLSDMEAMLLIHLFQFKEKEGNDFPTPEELQSRMSATYESVLRALQRLLKEEMLQIDGETDPVSGVLSERYNLSPLYRKLAAAWIEDAKQSGASSQQAAKAAAAPAEKSDIFTVFEKEFARPLTPMECETVSQWIDRDRYPEELILFALKEAVFAGVIHFRYIDRILLEWSRNRVQTPEQAREYTQKFRGAR</sequence>
<dbReference type="Pfam" id="PF07261">
    <property type="entry name" value="DnaB_2"/>
    <property type="match status" value="1"/>
</dbReference>
<evidence type="ECO:0000256" key="1">
    <source>
        <dbReference type="ARBA" id="ARBA00093462"/>
    </source>
</evidence>
<keyword evidence="5" id="KW-1185">Reference proteome</keyword>
<dbReference type="RefSeq" id="WP_190925065.1">
    <property type="nucleotide sequence ID" value="NZ_JACXJA010000005.1"/>
</dbReference>
<dbReference type="PANTHER" id="PTHR37293">
    <property type="entry name" value="PHAGE REPLICATION PROTEIN-RELATED"/>
    <property type="match status" value="1"/>
</dbReference>
<proteinExistence type="inferred from homology"/>
<dbReference type="NCBIfam" id="TIGR01446">
    <property type="entry name" value="DnaD_dom"/>
    <property type="match status" value="1"/>
</dbReference>
<gene>
    <name evidence="4" type="ORF">IDH45_04420</name>
</gene>